<dbReference type="Gene3D" id="1.10.10.10">
    <property type="entry name" value="Winged helix-like DNA-binding domain superfamily/Winged helix DNA-binding domain"/>
    <property type="match status" value="1"/>
</dbReference>
<evidence type="ECO:0000256" key="1">
    <source>
        <dbReference type="ARBA" id="ARBA00009437"/>
    </source>
</evidence>
<dbReference type="PRINTS" id="PR00039">
    <property type="entry name" value="HTHLYSR"/>
</dbReference>
<gene>
    <name evidence="6" type="primary">cysB</name>
    <name evidence="6" type="ORF">GCM10008090_09080</name>
</gene>
<sequence>MKLRQLQYVTEVVKNGMNVTAAADKLFTSQPGVSSQIKRLEEELGVTIFERSGKHINGLTPEGTLLVDRFNLILDEVDNVKRIADDFSHPDSGMLSIATTHTQARYVLPPVISAFRKRYPNVQLQINQGTPEQIASLTDSGKADLGIATEALELFDNLILLPCYRWNRCVIVPKGHPLMREGLLTLEAIAQHPIITYTFGVADRSVINRAFKRKGLDINVVLMAADAEVIKTYVRNGMGIGIVARMAYDRAQDKDLAVLDAGNLFDSSVTSLAIRKNAVLREYVYEFIQLFASHLKRDVVEQALKAHNDTSLQEKLYREYVKEAEMR</sequence>
<evidence type="ECO:0000256" key="2">
    <source>
        <dbReference type="ARBA" id="ARBA00023015"/>
    </source>
</evidence>
<dbReference type="GO" id="GO:0019344">
    <property type="term" value="P:cysteine biosynthetic process"/>
    <property type="evidence" value="ECO:0007669"/>
    <property type="project" value="TreeGrafter"/>
</dbReference>
<dbReference type="Pfam" id="PF03466">
    <property type="entry name" value="LysR_substrate"/>
    <property type="match status" value="1"/>
</dbReference>
<evidence type="ECO:0000259" key="5">
    <source>
        <dbReference type="PROSITE" id="PS50931"/>
    </source>
</evidence>
<dbReference type="InterPro" id="IPR000847">
    <property type="entry name" value="LysR_HTH_N"/>
</dbReference>
<dbReference type="InterPro" id="IPR036388">
    <property type="entry name" value="WH-like_DNA-bd_sf"/>
</dbReference>
<dbReference type="Pfam" id="PF00126">
    <property type="entry name" value="HTH_1"/>
    <property type="match status" value="1"/>
</dbReference>
<comment type="similarity">
    <text evidence="1">Belongs to the LysR transcriptional regulatory family.</text>
</comment>
<protein>
    <submittedName>
        <fullName evidence="6">Transcriptional regulator CysB</fullName>
    </submittedName>
</protein>
<dbReference type="PANTHER" id="PTHR30126">
    <property type="entry name" value="HTH-TYPE TRANSCRIPTIONAL REGULATOR"/>
    <property type="match status" value="1"/>
</dbReference>
<dbReference type="SUPFAM" id="SSF46785">
    <property type="entry name" value="Winged helix' DNA-binding domain"/>
    <property type="match status" value="1"/>
</dbReference>
<dbReference type="InterPro" id="IPR036390">
    <property type="entry name" value="WH_DNA-bd_sf"/>
</dbReference>
<dbReference type="AlphaFoldDB" id="A0A918RK55"/>
<dbReference type="PROSITE" id="PS50931">
    <property type="entry name" value="HTH_LYSR"/>
    <property type="match status" value="1"/>
</dbReference>
<dbReference type="GO" id="GO:0003700">
    <property type="term" value="F:DNA-binding transcription factor activity"/>
    <property type="evidence" value="ECO:0007669"/>
    <property type="project" value="InterPro"/>
</dbReference>
<evidence type="ECO:0000313" key="7">
    <source>
        <dbReference type="Proteomes" id="UP000614811"/>
    </source>
</evidence>
<dbReference type="NCBIfam" id="NF009327">
    <property type="entry name" value="PRK12684.1"/>
    <property type="match status" value="1"/>
</dbReference>
<feature type="domain" description="HTH lysR-type" evidence="5">
    <location>
        <begin position="1"/>
        <end position="59"/>
    </location>
</feature>
<evidence type="ECO:0000256" key="4">
    <source>
        <dbReference type="ARBA" id="ARBA00023163"/>
    </source>
</evidence>
<proteinExistence type="inferred from homology"/>
<name>A0A918RK55_9GAMM</name>
<dbReference type="NCBIfam" id="NF009326">
    <property type="entry name" value="PRK12681.1"/>
    <property type="match status" value="1"/>
</dbReference>
<keyword evidence="7" id="KW-1185">Reference proteome</keyword>
<dbReference type="Proteomes" id="UP000614811">
    <property type="component" value="Unassembled WGS sequence"/>
</dbReference>
<keyword evidence="4" id="KW-0804">Transcription</keyword>
<accession>A0A918RK55</accession>
<comment type="caution">
    <text evidence="6">The sequence shown here is derived from an EMBL/GenBank/DDBJ whole genome shotgun (WGS) entry which is preliminary data.</text>
</comment>
<reference evidence="6" key="2">
    <citation type="submission" date="2020-09" db="EMBL/GenBank/DDBJ databases">
        <authorList>
            <person name="Sun Q."/>
            <person name="Kim S."/>
        </authorList>
    </citation>
    <scope>NUCLEOTIDE SEQUENCE</scope>
    <source>
        <strain evidence="6">KCTC 12711</strain>
    </source>
</reference>
<dbReference type="SUPFAM" id="SSF53850">
    <property type="entry name" value="Periplasmic binding protein-like II"/>
    <property type="match status" value="1"/>
</dbReference>
<dbReference type="RefSeq" id="WP_189398800.1">
    <property type="nucleotide sequence ID" value="NZ_BMXA01000001.1"/>
</dbReference>
<dbReference type="InterPro" id="IPR037423">
    <property type="entry name" value="CysB_PBP2"/>
</dbReference>
<dbReference type="GO" id="GO:0000976">
    <property type="term" value="F:transcription cis-regulatory region binding"/>
    <property type="evidence" value="ECO:0007669"/>
    <property type="project" value="TreeGrafter"/>
</dbReference>
<keyword evidence="2" id="KW-0805">Transcription regulation</keyword>
<dbReference type="Gene3D" id="3.40.190.10">
    <property type="entry name" value="Periplasmic binding protein-like II"/>
    <property type="match status" value="2"/>
</dbReference>
<dbReference type="PANTHER" id="PTHR30126:SF6">
    <property type="entry name" value="HTH-TYPE TRANSCRIPTIONAL REGULATOR CYSB-RELATED"/>
    <property type="match status" value="1"/>
</dbReference>
<keyword evidence="3" id="KW-0238">DNA-binding</keyword>
<organism evidence="6 7">
    <name type="scientific">Arenicella chitinivorans</name>
    <dbReference type="NCBI Taxonomy" id="1329800"/>
    <lineage>
        <taxon>Bacteria</taxon>
        <taxon>Pseudomonadati</taxon>
        <taxon>Pseudomonadota</taxon>
        <taxon>Gammaproteobacteria</taxon>
        <taxon>Arenicellales</taxon>
        <taxon>Arenicellaceae</taxon>
        <taxon>Arenicella</taxon>
    </lineage>
</organism>
<reference evidence="6" key="1">
    <citation type="journal article" date="2014" name="Int. J. Syst. Evol. Microbiol.">
        <title>Complete genome sequence of Corynebacterium casei LMG S-19264T (=DSM 44701T), isolated from a smear-ripened cheese.</title>
        <authorList>
            <consortium name="US DOE Joint Genome Institute (JGI-PGF)"/>
            <person name="Walter F."/>
            <person name="Albersmeier A."/>
            <person name="Kalinowski J."/>
            <person name="Ruckert C."/>
        </authorList>
    </citation>
    <scope>NUCLEOTIDE SEQUENCE</scope>
    <source>
        <strain evidence="6">KCTC 12711</strain>
    </source>
</reference>
<evidence type="ECO:0000313" key="6">
    <source>
        <dbReference type="EMBL" id="GHA02027.1"/>
    </source>
</evidence>
<dbReference type="CDD" id="cd08413">
    <property type="entry name" value="PBP2_CysB_like"/>
    <property type="match status" value="1"/>
</dbReference>
<dbReference type="EMBL" id="BMXA01000001">
    <property type="protein sequence ID" value="GHA02027.1"/>
    <property type="molecule type" value="Genomic_DNA"/>
</dbReference>
<dbReference type="FunFam" id="1.10.10.10:FF:000001">
    <property type="entry name" value="LysR family transcriptional regulator"/>
    <property type="match status" value="1"/>
</dbReference>
<dbReference type="InterPro" id="IPR005119">
    <property type="entry name" value="LysR_subst-bd"/>
</dbReference>
<evidence type="ECO:0000256" key="3">
    <source>
        <dbReference type="ARBA" id="ARBA00023125"/>
    </source>
</evidence>